<feature type="transmembrane region" description="Helical" evidence="10">
    <location>
        <begin position="123"/>
        <end position="143"/>
    </location>
</feature>
<evidence type="ECO:0000256" key="10">
    <source>
        <dbReference type="SAM" id="Phobius"/>
    </source>
</evidence>
<dbReference type="GO" id="GO:0007165">
    <property type="term" value="P:signal transduction"/>
    <property type="evidence" value="ECO:0007669"/>
    <property type="project" value="UniProtKB-KW"/>
</dbReference>
<dbReference type="GO" id="GO:0005886">
    <property type="term" value="C:plasma membrane"/>
    <property type="evidence" value="ECO:0007669"/>
    <property type="project" value="UniProtKB-SubCell"/>
</dbReference>
<evidence type="ECO:0000256" key="8">
    <source>
        <dbReference type="ARBA" id="ARBA00023170"/>
    </source>
</evidence>
<dbReference type="Proteomes" id="UP000694920">
    <property type="component" value="Unplaced"/>
</dbReference>
<accession>A0AAJ7RBT9</accession>
<dbReference type="GO" id="GO:0004984">
    <property type="term" value="F:olfactory receptor activity"/>
    <property type="evidence" value="ECO:0007669"/>
    <property type="project" value="InterPro"/>
</dbReference>
<keyword evidence="11" id="KW-1185">Reference proteome</keyword>
<keyword evidence="2" id="KW-1003">Cell membrane</keyword>
<feature type="transmembrane region" description="Helical" evidence="10">
    <location>
        <begin position="155"/>
        <end position="177"/>
    </location>
</feature>
<keyword evidence="7 10" id="KW-0472">Membrane</keyword>
<proteinExistence type="predicted"/>
<gene>
    <name evidence="12" type="primary">LOC112493950</name>
</gene>
<keyword evidence="4 10" id="KW-0812">Transmembrane</keyword>
<reference evidence="12" key="1">
    <citation type="submission" date="2025-08" db="UniProtKB">
        <authorList>
            <consortium name="RefSeq"/>
        </authorList>
    </citation>
    <scope>IDENTIFICATION</scope>
</reference>
<evidence type="ECO:0000256" key="9">
    <source>
        <dbReference type="ARBA" id="ARBA00023224"/>
    </source>
</evidence>
<dbReference type="PANTHER" id="PTHR21137:SF35">
    <property type="entry name" value="ODORANT RECEPTOR 19A-RELATED"/>
    <property type="match status" value="1"/>
</dbReference>
<comment type="subcellular location">
    <subcellularLocation>
        <location evidence="1">Cell membrane</location>
        <topology evidence="1">Multi-pass membrane protein</topology>
    </subcellularLocation>
</comment>
<dbReference type="Pfam" id="PF02949">
    <property type="entry name" value="7tm_6"/>
    <property type="match status" value="1"/>
</dbReference>
<keyword evidence="8" id="KW-0675">Receptor</keyword>
<evidence type="ECO:0000256" key="3">
    <source>
        <dbReference type="ARBA" id="ARBA00022606"/>
    </source>
</evidence>
<keyword evidence="9" id="KW-0807">Transducer</keyword>
<evidence type="ECO:0000313" key="12">
    <source>
        <dbReference type="RefSeq" id="XP_024938003.1"/>
    </source>
</evidence>
<evidence type="ECO:0000256" key="4">
    <source>
        <dbReference type="ARBA" id="ARBA00022692"/>
    </source>
</evidence>
<evidence type="ECO:0000256" key="7">
    <source>
        <dbReference type="ARBA" id="ARBA00023136"/>
    </source>
</evidence>
<name>A0AAJ7RBT9_CEPCN</name>
<keyword evidence="3" id="KW-0716">Sensory transduction</keyword>
<protein>
    <submittedName>
        <fullName evidence="12">Uncharacterized protein LOC112493950 isoform X2</fullName>
    </submittedName>
</protein>
<dbReference type="InterPro" id="IPR004117">
    <property type="entry name" value="7tm6_olfct_rcpt"/>
</dbReference>
<evidence type="ECO:0000256" key="1">
    <source>
        <dbReference type="ARBA" id="ARBA00004651"/>
    </source>
</evidence>
<dbReference type="RefSeq" id="XP_024938003.1">
    <property type="nucleotide sequence ID" value="XM_025082235.1"/>
</dbReference>
<dbReference type="GeneID" id="112493950"/>
<keyword evidence="6 10" id="KW-1133">Transmembrane helix</keyword>
<dbReference type="PANTHER" id="PTHR21137">
    <property type="entry name" value="ODORANT RECEPTOR"/>
    <property type="match status" value="1"/>
</dbReference>
<organism evidence="11 12">
    <name type="scientific">Cephus cinctus</name>
    <name type="common">Wheat stem sawfly</name>
    <dbReference type="NCBI Taxonomy" id="211228"/>
    <lineage>
        <taxon>Eukaryota</taxon>
        <taxon>Metazoa</taxon>
        <taxon>Ecdysozoa</taxon>
        <taxon>Arthropoda</taxon>
        <taxon>Hexapoda</taxon>
        <taxon>Insecta</taxon>
        <taxon>Pterygota</taxon>
        <taxon>Neoptera</taxon>
        <taxon>Endopterygota</taxon>
        <taxon>Hymenoptera</taxon>
        <taxon>Cephoidea</taxon>
        <taxon>Cephidae</taxon>
        <taxon>Cephus</taxon>
    </lineage>
</organism>
<sequence>MVPGLDSAPLAASRRNPGQRVFPMSTKYSFDSKLSPAYELIYIEQCVAIAICSISNVSIDCFLFLLVLHVCGQLTILSRLIERYHESQDENLLELGTRCRCFRCIVENHVRLTRFMNLVESSFNGLILWQFLNNTVLFCVHGYHIVMDVNAQDTISVLLFVTVLIAIAFDFFIYCYVGEAIISKVCIVTIQLFNYCIPLSNALATFVIT</sequence>
<dbReference type="GO" id="GO:0005549">
    <property type="term" value="F:odorant binding"/>
    <property type="evidence" value="ECO:0007669"/>
    <property type="project" value="InterPro"/>
</dbReference>
<evidence type="ECO:0000256" key="5">
    <source>
        <dbReference type="ARBA" id="ARBA00022725"/>
    </source>
</evidence>
<evidence type="ECO:0000313" key="11">
    <source>
        <dbReference type="Proteomes" id="UP000694920"/>
    </source>
</evidence>
<dbReference type="AlphaFoldDB" id="A0AAJ7RBT9"/>
<evidence type="ECO:0000256" key="2">
    <source>
        <dbReference type="ARBA" id="ARBA00022475"/>
    </source>
</evidence>
<evidence type="ECO:0000256" key="6">
    <source>
        <dbReference type="ARBA" id="ARBA00022989"/>
    </source>
</evidence>
<keyword evidence="5" id="KW-0552">Olfaction</keyword>